<dbReference type="InterPro" id="IPR010300">
    <property type="entry name" value="CDO_1"/>
</dbReference>
<dbReference type="PANTHER" id="PTHR12918">
    <property type="entry name" value="CYSTEINE DIOXYGENASE"/>
    <property type="match status" value="1"/>
</dbReference>
<gene>
    <name evidence="13" type="ORF">MENT_LOCUS43778</name>
</gene>
<keyword evidence="7 11" id="KW-0560">Oxidoreductase</keyword>
<dbReference type="GO" id="GO:0042412">
    <property type="term" value="P:taurine biosynthetic process"/>
    <property type="evidence" value="ECO:0007669"/>
    <property type="project" value="UniProtKB-UniRule"/>
</dbReference>
<keyword evidence="12" id="KW-0472">Membrane</keyword>
<dbReference type="AlphaFoldDB" id="A0A6V7WVE7"/>
<dbReference type="InterPro" id="IPR011051">
    <property type="entry name" value="RmlC_Cupin_sf"/>
</dbReference>
<proteinExistence type="inferred from homology"/>
<evidence type="ECO:0000256" key="1">
    <source>
        <dbReference type="ARBA" id="ARBA00004759"/>
    </source>
</evidence>
<evidence type="ECO:0000256" key="10">
    <source>
        <dbReference type="PIRSR" id="PIRSR610300-51"/>
    </source>
</evidence>
<evidence type="ECO:0000313" key="13">
    <source>
        <dbReference type="EMBL" id="CAD2190957.1"/>
    </source>
</evidence>
<evidence type="ECO:0000256" key="3">
    <source>
        <dbReference type="ARBA" id="ARBA00013133"/>
    </source>
</evidence>
<dbReference type="Proteomes" id="UP000580250">
    <property type="component" value="Unassembled WGS sequence"/>
</dbReference>
<evidence type="ECO:0000256" key="5">
    <source>
        <dbReference type="ARBA" id="ARBA00022784"/>
    </source>
</evidence>
<evidence type="ECO:0000256" key="4">
    <source>
        <dbReference type="ARBA" id="ARBA00022723"/>
    </source>
</evidence>
<accession>A0A6V7WVE7</accession>
<dbReference type="SUPFAM" id="SSF51182">
    <property type="entry name" value="RmlC-like cupins"/>
    <property type="match status" value="1"/>
</dbReference>
<dbReference type="EC" id="1.13.11.20" evidence="3 11"/>
<dbReference type="InterPro" id="IPR014710">
    <property type="entry name" value="RmlC-like_jellyroll"/>
</dbReference>
<dbReference type="CDD" id="cd10548">
    <property type="entry name" value="cupin_CDO"/>
    <property type="match status" value="1"/>
</dbReference>
<evidence type="ECO:0000256" key="9">
    <source>
        <dbReference type="PIRSR" id="PIRSR610300-50"/>
    </source>
</evidence>
<comment type="pathway">
    <text evidence="1 11">Organosulfur biosynthesis; taurine biosynthesis; hypotaurine from L-cysteine: step 1/2.</text>
</comment>
<keyword evidence="5 9" id="KW-0883">Thioether bond</keyword>
<feature type="binding site" evidence="10">
    <location>
        <position position="77"/>
    </location>
    <ligand>
        <name>Fe cation</name>
        <dbReference type="ChEBI" id="CHEBI:24875"/>
        <note>catalytic</note>
    </ligand>
</feature>
<dbReference type="EMBL" id="CAJEWN010000844">
    <property type="protein sequence ID" value="CAD2190957.1"/>
    <property type="molecule type" value="Genomic_DNA"/>
</dbReference>
<keyword evidence="12" id="KW-1133">Transmembrane helix</keyword>
<protein>
    <recommendedName>
        <fullName evidence="3 11">Cysteine dioxygenase</fullName>
        <ecNumber evidence="3 11">1.13.11.20</ecNumber>
    </recommendedName>
</protein>
<reference evidence="13 14" key="1">
    <citation type="submission" date="2020-08" db="EMBL/GenBank/DDBJ databases">
        <authorList>
            <person name="Koutsovoulos G."/>
            <person name="Danchin GJ E."/>
        </authorList>
    </citation>
    <scope>NUCLEOTIDE SEQUENCE [LARGE SCALE GENOMIC DNA]</scope>
</reference>
<comment type="caution">
    <text evidence="13">The sequence shown here is derived from an EMBL/GenBank/DDBJ whole genome shotgun (WGS) entry which is preliminary data.</text>
</comment>
<feature type="binding site" evidence="10">
    <location>
        <position position="141"/>
    </location>
    <ligand>
        <name>Fe cation</name>
        <dbReference type="ChEBI" id="CHEBI:24875"/>
        <note>catalytic</note>
    </ligand>
</feature>
<evidence type="ECO:0000313" key="14">
    <source>
        <dbReference type="Proteomes" id="UP000580250"/>
    </source>
</evidence>
<feature type="binding site" evidence="10">
    <location>
        <position position="75"/>
    </location>
    <ligand>
        <name>Fe cation</name>
        <dbReference type="ChEBI" id="CHEBI:24875"/>
        <note>catalytic</note>
    </ligand>
</feature>
<organism evidence="13 14">
    <name type="scientific">Meloidogyne enterolobii</name>
    <name type="common">Root-knot nematode worm</name>
    <name type="synonym">Meloidogyne mayaguensis</name>
    <dbReference type="NCBI Taxonomy" id="390850"/>
    <lineage>
        <taxon>Eukaryota</taxon>
        <taxon>Metazoa</taxon>
        <taxon>Ecdysozoa</taxon>
        <taxon>Nematoda</taxon>
        <taxon>Chromadorea</taxon>
        <taxon>Rhabditida</taxon>
        <taxon>Tylenchina</taxon>
        <taxon>Tylenchomorpha</taxon>
        <taxon>Tylenchoidea</taxon>
        <taxon>Meloidogynidae</taxon>
        <taxon>Meloidogyninae</taxon>
        <taxon>Meloidogyne</taxon>
    </lineage>
</organism>
<feature type="cross-link" description="3'-(S-cysteinyl)-tyrosine (Cys-Tyr)" evidence="9">
    <location>
        <begin position="82"/>
        <end position="158"/>
    </location>
</feature>
<evidence type="ECO:0000256" key="6">
    <source>
        <dbReference type="ARBA" id="ARBA00022964"/>
    </source>
</evidence>
<dbReference type="GO" id="GO:0008198">
    <property type="term" value="F:ferrous iron binding"/>
    <property type="evidence" value="ECO:0007669"/>
    <property type="project" value="TreeGrafter"/>
</dbReference>
<dbReference type="UniPathway" id="UPA00012">
    <property type="reaction ID" value="UER00537"/>
</dbReference>
<keyword evidence="4 10" id="KW-0479">Metal-binding</keyword>
<keyword evidence="6 11" id="KW-0223">Dioxygenase</keyword>
<dbReference type="Pfam" id="PF05995">
    <property type="entry name" value="CDO_I"/>
    <property type="match status" value="1"/>
</dbReference>
<dbReference type="GO" id="GO:0017172">
    <property type="term" value="F:cysteine dioxygenase activity"/>
    <property type="evidence" value="ECO:0007669"/>
    <property type="project" value="UniProtKB-UniRule"/>
</dbReference>
<evidence type="ECO:0000256" key="11">
    <source>
        <dbReference type="RuleBase" id="RU366010"/>
    </source>
</evidence>
<evidence type="ECO:0000256" key="7">
    <source>
        <dbReference type="ARBA" id="ARBA00023002"/>
    </source>
</evidence>
<name>A0A6V7WVE7_MELEN</name>
<feature type="transmembrane region" description="Helical" evidence="12">
    <location>
        <begin position="198"/>
        <end position="216"/>
    </location>
</feature>
<keyword evidence="8 10" id="KW-0408">Iron</keyword>
<dbReference type="OrthoDB" id="543511at2759"/>
<evidence type="ECO:0000256" key="2">
    <source>
        <dbReference type="ARBA" id="ARBA00006622"/>
    </source>
</evidence>
<keyword evidence="12" id="KW-0812">Transmembrane</keyword>
<comment type="catalytic activity">
    <reaction evidence="11">
        <text>L-cysteine + O2 = 3-sulfino-L-alanine + H(+)</text>
        <dbReference type="Rhea" id="RHEA:20441"/>
        <dbReference type="ChEBI" id="CHEBI:15378"/>
        <dbReference type="ChEBI" id="CHEBI:15379"/>
        <dbReference type="ChEBI" id="CHEBI:35235"/>
        <dbReference type="ChEBI" id="CHEBI:61085"/>
        <dbReference type="EC" id="1.13.11.20"/>
    </reaction>
</comment>
<dbReference type="GO" id="GO:0019448">
    <property type="term" value="P:L-cysteine catabolic process"/>
    <property type="evidence" value="ECO:0007669"/>
    <property type="project" value="TreeGrafter"/>
</dbReference>
<sequence>MNKLINDIRNIFNEDLINTEEVRRVLEEYKSNPKDWNKFALFDPHKYTRNLVDAGNGKYNLMVLCWGPGMGSSIHDHTDAHCFVKVLQGNLLETRFEWPTEDNKNDENQNCEGSGRPLIESGNQLYKLNGVSYISDKIGLHRMENPSHSDPAITLHLYIPHLLIAKLLIRGLDVNKNVMLPSIQNLEIKWIIVQIMKIMWLLELMGIILIIIILFWQNEN</sequence>
<dbReference type="PANTHER" id="PTHR12918:SF1">
    <property type="entry name" value="CYSTEINE DIOXYGENASE TYPE 1"/>
    <property type="match status" value="1"/>
</dbReference>
<comment type="cofactor">
    <cofactor evidence="11">
        <name>Fe cation</name>
        <dbReference type="ChEBI" id="CHEBI:24875"/>
    </cofactor>
    <text evidence="11">Binds 1 Fe cation per subunit.</text>
</comment>
<comment type="similarity">
    <text evidence="2 11">Belongs to the cysteine dioxygenase family.</text>
</comment>
<evidence type="ECO:0000256" key="8">
    <source>
        <dbReference type="ARBA" id="ARBA00023004"/>
    </source>
</evidence>
<dbReference type="Gene3D" id="2.60.120.10">
    <property type="entry name" value="Jelly Rolls"/>
    <property type="match status" value="1"/>
</dbReference>
<evidence type="ECO:0000256" key="12">
    <source>
        <dbReference type="SAM" id="Phobius"/>
    </source>
</evidence>